<reference evidence="8" key="1">
    <citation type="submission" date="2020-01" db="EMBL/GenBank/DDBJ databases">
        <title>Draft genome sequence of the Termite Coptotermes fromosanus.</title>
        <authorList>
            <person name="Itakura S."/>
            <person name="Yosikawa Y."/>
            <person name="Umezawa K."/>
        </authorList>
    </citation>
    <scope>NUCLEOTIDE SEQUENCE [LARGE SCALE GENOMIC DNA]</scope>
</reference>
<keyword evidence="5" id="KW-0175">Coiled coil</keyword>
<feature type="compositionally biased region" description="Polar residues" evidence="6">
    <location>
        <begin position="1245"/>
        <end position="1261"/>
    </location>
</feature>
<dbReference type="EMBL" id="BLKM01011461">
    <property type="protein sequence ID" value="GFG33262.1"/>
    <property type="molecule type" value="Genomic_DNA"/>
</dbReference>
<dbReference type="InParanoid" id="A0A6L2PQ07"/>
<dbReference type="InterPro" id="IPR051877">
    <property type="entry name" value="Centriole_BasalBody_StrucProt"/>
</dbReference>
<feature type="coiled-coil region" evidence="5">
    <location>
        <begin position="1118"/>
        <end position="1166"/>
    </location>
</feature>
<feature type="region of interest" description="Disordered" evidence="6">
    <location>
        <begin position="480"/>
        <end position="525"/>
    </location>
</feature>
<protein>
    <submittedName>
        <fullName evidence="7">Uncharacterized protein</fullName>
    </submittedName>
</protein>
<comment type="subcellular location">
    <subcellularLocation>
        <location evidence="1">Cytoplasm</location>
        <location evidence="1">Cytoskeleton</location>
        <location evidence="1">Microtubule organizing center</location>
        <location evidence="1">Centrosome</location>
        <location evidence="1">Centriole</location>
    </subcellularLocation>
</comment>
<evidence type="ECO:0000256" key="2">
    <source>
        <dbReference type="ARBA" id="ARBA00022490"/>
    </source>
</evidence>
<keyword evidence="2" id="KW-0963">Cytoplasm</keyword>
<feature type="coiled-coil region" evidence="5">
    <location>
        <begin position="107"/>
        <end position="180"/>
    </location>
</feature>
<feature type="compositionally biased region" description="Polar residues" evidence="6">
    <location>
        <begin position="1379"/>
        <end position="1394"/>
    </location>
</feature>
<feature type="coiled-coil region" evidence="5">
    <location>
        <begin position="532"/>
        <end position="599"/>
    </location>
</feature>
<organism evidence="7 8">
    <name type="scientific">Coptotermes formosanus</name>
    <name type="common">Formosan subterranean termite</name>
    <dbReference type="NCBI Taxonomy" id="36987"/>
    <lineage>
        <taxon>Eukaryota</taxon>
        <taxon>Metazoa</taxon>
        <taxon>Ecdysozoa</taxon>
        <taxon>Arthropoda</taxon>
        <taxon>Hexapoda</taxon>
        <taxon>Insecta</taxon>
        <taxon>Pterygota</taxon>
        <taxon>Neoptera</taxon>
        <taxon>Polyneoptera</taxon>
        <taxon>Dictyoptera</taxon>
        <taxon>Blattodea</taxon>
        <taxon>Blattoidea</taxon>
        <taxon>Termitoidae</taxon>
        <taxon>Rhinotermitidae</taxon>
        <taxon>Coptotermes</taxon>
    </lineage>
</organism>
<evidence type="ECO:0000256" key="6">
    <source>
        <dbReference type="SAM" id="MobiDB-lite"/>
    </source>
</evidence>
<evidence type="ECO:0000313" key="8">
    <source>
        <dbReference type="Proteomes" id="UP000502823"/>
    </source>
</evidence>
<comment type="similarity">
    <text evidence="4">Belongs to the CEP135/TSGA10 family.</text>
</comment>
<feature type="compositionally biased region" description="Polar residues" evidence="6">
    <location>
        <begin position="1186"/>
        <end position="1213"/>
    </location>
</feature>
<gene>
    <name evidence="7" type="ORF">Cfor_04000</name>
</gene>
<feature type="region of interest" description="Disordered" evidence="6">
    <location>
        <begin position="1317"/>
        <end position="1337"/>
    </location>
</feature>
<dbReference type="GO" id="GO:0005814">
    <property type="term" value="C:centriole"/>
    <property type="evidence" value="ECO:0007669"/>
    <property type="project" value="UniProtKB-SubCell"/>
</dbReference>
<feature type="compositionally biased region" description="Basic and acidic residues" evidence="6">
    <location>
        <begin position="513"/>
        <end position="525"/>
    </location>
</feature>
<dbReference type="Proteomes" id="UP000502823">
    <property type="component" value="Unassembled WGS sequence"/>
</dbReference>
<dbReference type="OrthoDB" id="10254663at2759"/>
<accession>A0A6L2PQ07</accession>
<evidence type="ECO:0000256" key="1">
    <source>
        <dbReference type="ARBA" id="ARBA00004114"/>
    </source>
</evidence>
<dbReference type="PANTHER" id="PTHR20544">
    <property type="entry name" value="CENTROSOMAL PROTEIN CEP135"/>
    <property type="match status" value="1"/>
</dbReference>
<feature type="coiled-coil region" evidence="5">
    <location>
        <begin position="817"/>
        <end position="1089"/>
    </location>
</feature>
<dbReference type="Gene3D" id="1.10.287.1490">
    <property type="match status" value="1"/>
</dbReference>
<feature type="coiled-coil region" evidence="5">
    <location>
        <begin position="309"/>
        <end position="449"/>
    </location>
</feature>
<feature type="region of interest" description="Disordered" evidence="6">
    <location>
        <begin position="1245"/>
        <end position="1264"/>
    </location>
</feature>
<evidence type="ECO:0000313" key="7">
    <source>
        <dbReference type="EMBL" id="GFG33262.1"/>
    </source>
</evidence>
<feature type="region of interest" description="Disordered" evidence="6">
    <location>
        <begin position="1186"/>
        <end position="1228"/>
    </location>
</feature>
<name>A0A6L2PQ07_COPFO</name>
<feature type="region of interest" description="Disordered" evidence="6">
    <location>
        <begin position="1378"/>
        <end position="1424"/>
    </location>
</feature>
<keyword evidence="3" id="KW-0206">Cytoskeleton</keyword>
<keyword evidence="8" id="KW-1185">Reference proteome</keyword>
<proteinExistence type="inferred from homology"/>
<sequence length="1424" mass="162210">MSEAFCNVEVKFNYCNACQPMRGEMSKCIDIMETGMLEHRYRNLRSHLDELGYRQPLVVESLALVERLVSDLLHTTESLRHYKELAQKSLEECNNLELGAGPYKLDNARLVKECNELHLRLLQQEEDADKTQKDLKLQVRKLESEKSDLQFLSSQHIARIKALEQESAQKTRKMLQLQGKYAQTIISGPGGKKKTYSSKPQATFELDSPLKLGKSWQEQYSHVPSEAKKPYIADMMALADQRIATLNRELMVLKEENGQQSEIIATLKNKLNAREREIQRLMGMLEGGRPLAAIRKDCTCTCKDKLHQLNSLAKEVKMLELRNEELEKKVKDSVASQHEAEERTATLAKRNKQLEKELRDVDQMALAVEAEYSSTVKQNSARAQKFQERMKNNLKQVHNLEREVLELKRNNQELQASMEGLRNEKHHLQRKLETALDEKKKNLDRVNELAIIERGLNKEIESLIQETTLRKRKIAELESQLASKVTRPDAAPGKTQKKTDPEKRSKIKSPTRALKDQKDVTVSKRTSPEYHVKHYEALIKKLESERDFYYSECLRLKGEKSVTSPSDNSSELRRKLNEKEQQLLELQHANRELVKEKEILISGMDAMPMRETHSTMTSPPYVSAATDTATATSLKAVIKRLEQERDMARGNIEHLEEERDALRERLKISTETQVAEHGRLETAVTEYEERVRKLEAERRELLASQGSQKATVSNLESQLESLQNQLITARSELTEQRALYNQIKTLQEQTDRALADSQGQLHQSEMELRNCQERVRQLEKDRARLDPEVVRLKDEISVMRGTLAHVDQEKDGLLISIDNKTEKAAVLEQDLKATEGRLLKTEEALTEARKKLSIALDDIASRDAKARSSERDAESLRHELEMVQRAREAALAENRLLHSDVAKLTEDCRRANSDLESSRREVENLKHQLQEYVSEVRRIEELLARKEGERNEMLDHFRSLSMEASALETNNHSLETEIQDARAQLRAANDRITDLEHLLESKDTLVNNYEHQIADLSGSVARLEVQIRDELNRRRHAEEDLGVVRDLCARLDTQKDSLTQQVAESDRIKMQLEAELARLRDEQIVLQEKLTKDGESIETLERLLSSCRKDTLDQKLANQEMVAEVNILHQKITALQDKLDKGSSELHRSQQQAAELSQQVSELQRCVTNERFERARMEEESRRLTQLLNGNGQTPRTIHTSSSLNQRRQSNLTRAPLPKDVKTSCPVSTGEASYATSFHQPISSPHTSTCVPSTVPNQPVANGQRDKLRLRRCAQFAVKPRTSPCFRPAERNIAGLNRTQRNSHKNSSAFFPAAQPSDPCVHTHQQKTFTSPGTQPPFPPAVIVKNSLGKQTIQVTFASTGPPISSFSAKYAIVRQGGETKTTDSTDITMSTRDNAGPPEGIKSSKSHHGSLSVQDEHGAWSDT</sequence>
<dbReference type="FunCoup" id="A0A6L2PQ07">
    <property type="interactions" value="54"/>
</dbReference>
<evidence type="ECO:0000256" key="4">
    <source>
        <dbReference type="ARBA" id="ARBA00038123"/>
    </source>
</evidence>
<feature type="coiled-coil region" evidence="5">
    <location>
        <begin position="236"/>
        <end position="284"/>
    </location>
</feature>
<dbReference type="PANTHER" id="PTHR20544:SF0">
    <property type="entry name" value="NUCLEOPROTEIN TPR_MLP1 DOMAIN-CONTAINING PROTEIN"/>
    <property type="match status" value="1"/>
</dbReference>
<dbReference type="CDD" id="cd22292">
    <property type="entry name" value="cc_Cep135_MBD"/>
    <property type="match status" value="1"/>
</dbReference>
<comment type="caution">
    <text evidence="7">The sequence shown here is derived from an EMBL/GenBank/DDBJ whole genome shotgun (WGS) entry which is preliminary data.</text>
</comment>
<dbReference type="SUPFAM" id="SSF57997">
    <property type="entry name" value="Tropomyosin"/>
    <property type="match status" value="2"/>
</dbReference>
<evidence type="ECO:0000256" key="3">
    <source>
        <dbReference type="ARBA" id="ARBA00023212"/>
    </source>
</evidence>
<feature type="compositionally biased region" description="Basic and acidic residues" evidence="6">
    <location>
        <begin position="1415"/>
        <end position="1424"/>
    </location>
</feature>
<evidence type="ECO:0000256" key="5">
    <source>
        <dbReference type="SAM" id="Coils"/>
    </source>
</evidence>
<feature type="coiled-coil region" evidence="5">
    <location>
        <begin position="631"/>
        <end position="781"/>
    </location>
</feature>